<gene>
    <name evidence="1" type="ORF">OCOJLMKI_3083</name>
</gene>
<evidence type="ECO:0000313" key="1">
    <source>
        <dbReference type="EMBL" id="GJD95867.1"/>
    </source>
</evidence>
<reference evidence="1" key="2">
    <citation type="submission" date="2021-08" db="EMBL/GenBank/DDBJ databases">
        <authorList>
            <person name="Tani A."/>
            <person name="Ola A."/>
            <person name="Ogura Y."/>
            <person name="Katsura K."/>
            <person name="Hayashi T."/>
        </authorList>
    </citation>
    <scope>NUCLEOTIDE SEQUENCE</scope>
    <source>
        <strain evidence="1">DSM 19015</strain>
    </source>
</reference>
<accession>A0ABQ4S118</accession>
<name>A0ABQ4S118_9HYPH</name>
<comment type="caution">
    <text evidence="1">The sequence shown here is derived from an EMBL/GenBank/DDBJ whole genome shotgun (WGS) entry which is preliminary data.</text>
</comment>
<sequence>MAAGAASLNGAHNRLNAFASLREYAYPDAAGKRFAATVSEALHPVVADDVGRAFDAILELGTAQDYTKVTDAVIDLLGLLKDTFSDKTWREAVLPAARGHAVAGLVHECPFTRHSFTKPRGYPGDAGLLDFVYRHPAATAAREAATDAGRTVMTLTVDVTACEAVRARRSILAAKIDEAADRREAPSILAVASGHLREAELSMALRKGRVGRLLAIDQDPLSLATVDKYSTSISAAVETKQVNVRSILAGKTDLGRFDLVYAAGLYDYLEEKVAARLTRVLFDHLNEGGRLLIPNFLWGVREEAYMEVFMDWYLLYRTRQEVEDFARELVPAEVRKIAYTEDASGVIGYLEVERA</sequence>
<dbReference type="InterPro" id="IPR029063">
    <property type="entry name" value="SAM-dependent_MTases_sf"/>
</dbReference>
<dbReference type="RefSeq" id="WP_238245000.1">
    <property type="nucleotide sequence ID" value="NZ_BPQP01000048.1"/>
</dbReference>
<reference evidence="1" key="1">
    <citation type="journal article" date="2021" name="Front. Microbiol.">
        <title>Comprehensive Comparative Genomics and Phenotyping of Methylobacterium Species.</title>
        <authorList>
            <person name="Alessa O."/>
            <person name="Ogura Y."/>
            <person name="Fujitani Y."/>
            <person name="Takami H."/>
            <person name="Hayashi T."/>
            <person name="Sahin N."/>
            <person name="Tani A."/>
        </authorList>
    </citation>
    <scope>NUCLEOTIDE SEQUENCE</scope>
    <source>
        <strain evidence="1">DSM 19015</strain>
    </source>
</reference>
<protein>
    <recommendedName>
        <fullName evidence="3">Methyltransferase type 12</fullName>
    </recommendedName>
</protein>
<organism evidence="1 2">
    <name type="scientific">Methylobacterium iners</name>
    <dbReference type="NCBI Taxonomy" id="418707"/>
    <lineage>
        <taxon>Bacteria</taxon>
        <taxon>Pseudomonadati</taxon>
        <taxon>Pseudomonadota</taxon>
        <taxon>Alphaproteobacteria</taxon>
        <taxon>Hyphomicrobiales</taxon>
        <taxon>Methylobacteriaceae</taxon>
        <taxon>Methylobacterium</taxon>
    </lineage>
</organism>
<dbReference type="EMBL" id="BPQP01000048">
    <property type="protein sequence ID" value="GJD95867.1"/>
    <property type="molecule type" value="Genomic_DNA"/>
</dbReference>
<evidence type="ECO:0000313" key="2">
    <source>
        <dbReference type="Proteomes" id="UP001055125"/>
    </source>
</evidence>
<dbReference type="SUPFAM" id="SSF53335">
    <property type="entry name" value="S-adenosyl-L-methionine-dependent methyltransferases"/>
    <property type="match status" value="1"/>
</dbReference>
<proteinExistence type="predicted"/>
<evidence type="ECO:0008006" key="3">
    <source>
        <dbReference type="Google" id="ProtNLM"/>
    </source>
</evidence>
<dbReference type="Proteomes" id="UP001055125">
    <property type="component" value="Unassembled WGS sequence"/>
</dbReference>
<keyword evidence="2" id="KW-1185">Reference proteome</keyword>
<dbReference type="Gene3D" id="3.40.50.150">
    <property type="entry name" value="Vaccinia Virus protein VP39"/>
    <property type="match status" value="1"/>
</dbReference>